<dbReference type="AlphaFoldDB" id="A0A6B0UNX9"/>
<name>A0A6B0UNX9_IXORI</name>
<dbReference type="EMBL" id="GIFC01009454">
    <property type="protein sequence ID" value="MXU91537.1"/>
    <property type="molecule type" value="Transcribed_RNA"/>
</dbReference>
<reference evidence="1" key="1">
    <citation type="submission" date="2019-12" db="EMBL/GenBank/DDBJ databases">
        <title>An insight into the sialome of adult female Ixodes ricinus ticks feeding for 6 days.</title>
        <authorList>
            <person name="Perner J."/>
            <person name="Ribeiro J.M.C."/>
        </authorList>
    </citation>
    <scope>NUCLEOTIDE SEQUENCE</scope>
    <source>
        <strain evidence="1">Semi-engorged</strain>
        <tissue evidence="1">Salivary glands</tissue>
    </source>
</reference>
<protein>
    <submittedName>
        <fullName evidence="1">Uncharacterized protein</fullName>
    </submittedName>
</protein>
<sequence>MYATAALRRLVSSFGAFVAWGGSEVCRRQRHARALFPRRYSSGPTIFTWSRHFFKRASCRHLGAFVPELPSHSYFSPESTQTCDHHKRLYILHTRNVEVGRASILYIQASFVQRKTCRGRLCF</sequence>
<evidence type="ECO:0000313" key="1">
    <source>
        <dbReference type="EMBL" id="MXU91537.1"/>
    </source>
</evidence>
<organism evidence="1">
    <name type="scientific">Ixodes ricinus</name>
    <name type="common">Common tick</name>
    <name type="synonym">Acarus ricinus</name>
    <dbReference type="NCBI Taxonomy" id="34613"/>
    <lineage>
        <taxon>Eukaryota</taxon>
        <taxon>Metazoa</taxon>
        <taxon>Ecdysozoa</taxon>
        <taxon>Arthropoda</taxon>
        <taxon>Chelicerata</taxon>
        <taxon>Arachnida</taxon>
        <taxon>Acari</taxon>
        <taxon>Parasitiformes</taxon>
        <taxon>Ixodida</taxon>
        <taxon>Ixodoidea</taxon>
        <taxon>Ixodidae</taxon>
        <taxon>Ixodinae</taxon>
        <taxon>Ixodes</taxon>
    </lineage>
</organism>
<accession>A0A6B0UNX9</accession>
<proteinExistence type="predicted"/>